<proteinExistence type="predicted"/>
<accession>A0A1M6J9X5</accession>
<dbReference type="InterPro" id="IPR052018">
    <property type="entry name" value="PHP_domain"/>
</dbReference>
<keyword evidence="4" id="KW-1185">Reference proteome</keyword>
<feature type="signal peptide" evidence="1">
    <location>
        <begin position="1"/>
        <end position="23"/>
    </location>
</feature>
<sequence>MKTNTTFFILLLCMLLFVDSGFAQIRNDEVFEFPNLHEQNYRYHINIPDIDGFKTLKCDFHVHTVFSDGKLWPDQRVNEAWNEGMDVIAITDHIEYRPYKDIISGDFNSSYKIAKKRGDAIGMLVIKGSEITRQKPLGHLNALFLEDSNKLDVADELDAIDEAVKQGAFILWNHPGWPNDTSTIYPIHRKLIAENKIHGVEVFNAWEAYPKVIDWCNDFELAPFANTDLHYTSANSYRGRFQRPMTLVFAKEYSEDAVKEALFAGRTVACYNNTLSGKPEFLKSLIRESLSIKVINPGKGIVEVTNHSDITYQIRYGSLMYSVPLYPNQTMRATIQSGTDVTFTNCLVGKDKYLVTSLW</sequence>
<reference evidence="3 4" key="1">
    <citation type="submission" date="2016-11" db="EMBL/GenBank/DDBJ databases">
        <authorList>
            <person name="Jaros S."/>
            <person name="Januszkiewicz K."/>
            <person name="Wedrychowicz H."/>
        </authorList>
    </citation>
    <scope>NUCLEOTIDE SEQUENCE [LARGE SCALE GENOMIC DNA]</scope>
    <source>
        <strain evidence="3 4">DSM 27063</strain>
    </source>
</reference>
<dbReference type="PANTHER" id="PTHR42924">
    <property type="entry name" value="EXONUCLEASE"/>
    <property type="match status" value="1"/>
</dbReference>
<gene>
    <name evidence="3" type="ORF">SAMN05444280_11955</name>
</gene>
<dbReference type="OrthoDB" id="9804333at2"/>
<dbReference type="InterPro" id="IPR003141">
    <property type="entry name" value="Pol/His_phosphatase_N"/>
</dbReference>
<protein>
    <recommendedName>
        <fullName evidence="2">Polymerase/histidinol phosphatase N-terminal domain-containing protein</fullName>
    </recommendedName>
</protein>
<dbReference type="SUPFAM" id="SSF89550">
    <property type="entry name" value="PHP domain-like"/>
    <property type="match status" value="1"/>
</dbReference>
<evidence type="ECO:0000256" key="1">
    <source>
        <dbReference type="SAM" id="SignalP"/>
    </source>
</evidence>
<evidence type="ECO:0000313" key="4">
    <source>
        <dbReference type="Proteomes" id="UP000184050"/>
    </source>
</evidence>
<dbReference type="Pfam" id="PF02811">
    <property type="entry name" value="PHP"/>
    <property type="match status" value="1"/>
</dbReference>
<dbReference type="CDD" id="cd12112">
    <property type="entry name" value="PHP_HisPPase_Chlorobi_like"/>
    <property type="match status" value="1"/>
</dbReference>
<dbReference type="RefSeq" id="WP_083578242.1">
    <property type="nucleotide sequence ID" value="NZ_FQZE01000019.1"/>
</dbReference>
<dbReference type="InterPro" id="IPR016195">
    <property type="entry name" value="Pol/histidinol_Pase-like"/>
</dbReference>
<name>A0A1M6J9X5_9BACT</name>
<dbReference type="STRING" id="1168035.SAMN05444280_11955"/>
<dbReference type="GO" id="GO:0035312">
    <property type="term" value="F:5'-3' DNA exonuclease activity"/>
    <property type="evidence" value="ECO:0007669"/>
    <property type="project" value="TreeGrafter"/>
</dbReference>
<evidence type="ECO:0000259" key="2">
    <source>
        <dbReference type="SMART" id="SM00481"/>
    </source>
</evidence>
<dbReference type="Proteomes" id="UP000184050">
    <property type="component" value="Unassembled WGS sequence"/>
</dbReference>
<dbReference type="PANTHER" id="PTHR42924:SF3">
    <property type="entry name" value="POLYMERASE_HISTIDINOL PHOSPHATASE N-TERMINAL DOMAIN-CONTAINING PROTEIN"/>
    <property type="match status" value="1"/>
</dbReference>
<organism evidence="3 4">
    <name type="scientific">Tangfeifania diversioriginum</name>
    <dbReference type="NCBI Taxonomy" id="1168035"/>
    <lineage>
        <taxon>Bacteria</taxon>
        <taxon>Pseudomonadati</taxon>
        <taxon>Bacteroidota</taxon>
        <taxon>Bacteroidia</taxon>
        <taxon>Marinilabiliales</taxon>
        <taxon>Prolixibacteraceae</taxon>
        <taxon>Tangfeifania</taxon>
    </lineage>
</organism>
<feature type="chain" id="PRO_5012748338" description="Polymerase/histidinol phosphatase N-terminal domain-containing protein" evidence="1">
    <location>
        <begin position="24"/>
        <end position="359"/>
    </location>
</feature>
<dbReference type="AlphaFoldDB" id="A0A1M6J9X5"/>
<dbReference type="SMART" id="SM00481">
    <property type="entry name" value="POLIIIAc"/>
    <property type="match status" value="1"/>
</dbReference>
<dbReference type="GO" id="GO:0004534">
    <property type="term" value="F:5'-3' RNA exonuclease activity"/>
    <property type="evidence" value="ECO:0007669"/>
    <property type="project" value="TreeGrafter"/>
</dbReference>
<feature type="domain" description="Polymerase/histidinol phosphatase N-terminal" evidence="2">
    <location>
        <begin position="58"/>
        <end position="135"/>
    </location>
</feature>
<dbReference type="EMBL" id="FQZE01000019">
    <property type="protein sequence ID" value="SHJ43479.1"/>
    <property type="molecule type" value="Genomic_DNA"/>
</dbReference>
<evidence type="ECO:0000313" key="3">
    <source>
        <dbReference type="EMBL" id="SHJ43479.1"/>
    </source>
</evidence>
<dbReference type="InterPro" id="IPR004013">
    <property type="entry name" value="PHP_dom"/>
</dbReference>
<keyword evidence="1" id="KW-0732">Signal</keyword>
<dbReference type="Gene3D" id="3.20.20.140">
    <property type="entry name" value="Metal-dependent hydrolases"/>
    <property type="match status" value="1"/>
</dbReference>